<evidence type="ECO:0000313" key="1">
    <source>
        <dbReference type="EMBL" id="AIF71741.1"/>
    </source>
</evidence>
<name>A0A075LZX2_9CAUD</name>
<protein>
    <submittedName>
        <fullName evidence="1">Uncharacterized protein</fullName>
    </submittedName>
</protein>
<accession>A0A075LZX2</accession>
<dbReference type="Proteomes" id="UP000028562">
    <property type="component" value="Segment"/>
</dbReference>
<reference evidence="1 2" key="1">
    <citation type="journal article" date="2014" name="PLoS ONE">
        <title>Beyond the Chromosome: The Prevalence of Unique Extra-Chromosomal Bacteriophages with Integrated Virulence Genes in Pathogenic Staphylococcus aureus.</title>
        <authorList>
            <person name="Utter B."/>
            <person name="Deutsch D.R."/>
            <person name="Schuch R."/>
            <person name="Winer B.Y."/>
            <person name="Verratti K."/>
            <person name="Bishop-Lilly K."/>
            <person name="Sozhamannan S."/>
            <person name="Fischetti V.A."/>
        </authorList>
    </citation>
    <scope>NUCLEOTIDE SEQUENCE [LARGE SCALE GENOMIC DNA]</scope>
</reference>
<dbReference type="KEGG" id="vg:22807972"/>
<dbReference type="EMBL" id="KF831354">
    <property type="protein sequence ID" value="AIF71741.1"/>
    <property type="molecule type" value="Genomic_DNA"/>
</dbReference>
<sequence>MNAIRYLISYDSRIIFIIVLNKNIYLDNITICTLISVSISCRYWVVDIVNNNKRYISIFYIRVFIELNIIDIYVLSNNSVLTNHFMNFVQNINHNFFNSLFNVSKYLF</sequence>
<organism evidence="1 2">
    <name type="scientific">Staphylococcus phage phiBU01</name>
    <dbReference type="NCBI Taxonomy" id="1519999"/>
    <lineage>
        <taxon>Viruses</taxon>
        <taxon>Duplodnaviria</taxon>
        <taxon>Heunggongvirae</taxon>
        <taxon>Uroviricota</taxon>
        <taxon>Caudoviricetes</taxon>
        <taxon>Bronfenbrennervirinae</taxon>
        <taxon>Biseptimavirus</taxon>
        <taxon>Biseptimavirus BU01</taxon>
    </lineage>
</organism>
<dbReference type="GeneID" id="22807972"/>
<proteinExistence type="predicted"/>
<dbReference type="RefSeq" id="YP_009113117.1">
    <property type="nucleotide sequence ID" value="NC_026016.1"/>
</dbReference>
<evidence type="ECO:0000313" key="2">
    <source>
        <dbReference type="Proteomes" id="UP000028562"/>
    </source>
</evidence>
<keyword evidence="2" id="KW-1185">Reference proteome</keyword>